<dbReference type="EC" id="5.6.2.3" evidence="1"/>
<feature type="domain" description="DNA helicase Pif1-like 2B" evidence="3">
    <location>
        <begin position="465"/>
        <end position="503"/>
    </location>
</feature>
<organism evidence="5">
    <name type="scientific">Thrips palmi</name>
    <name type="common">Melon thrips</name>
    <dbReference type="NCBI Taxonomy" id="161013"/>
    <lineage>
        <taxon>Eukaryota</taxon>
        <taxon>Metazoa</taxon>
        <taxon>Ecdysozoa</taxon>
        <taxon>Arthropoda</taxon>
        <taxon>Hexapoda</taxon>
        <taxon>Insecta</taxon>
        <taxon>Pterygota</taxon>
        <taxon>Neoptera</taxon>
        <taxon>Paraneoptera</taxon>
        <taxon>Thysanoptera</taxon>
        <taxon>Terebrantia</taxon>
        <taxon>Thripoidea</taxon>
        <taxon>Thripidae</taxon>
        <taxon>Thrips</taxon>
    </lineage>
</organism>
<comment type="cofactor">
    <cofactor evidence="1">
        <name>Mg(2+)</name>
        <dbReference type="ChEBI" id="CHEBI:18420"/>
    </cofactor>
</comment>
<proteinExistence type="inferred from homology"/>
<dbReference type="Gene3D" id="3.40.50.300">
    <property type="entry name" value="P-loop containing nucleotide triphosphate hydrolases"/>
    <property type="match status" value="1"/>
</dbReference>
<dbReference type="GeneID" id="117647738"/>
<dbReference type="PANTHER" id="PTHR10492:SF57">
    <property type="entry name" value="ATP-DEPENDENT DNA HELICASE"/>
    <property type="match status" value="1"/>
</dbReference>
<accession>A0A6P8Z6F4</accession>
<dbReference type="GO" id="GO:0000723">
    <property type="term" value="P:telomere maintenance"/>
    <property type="evidence" value="ECO:0007669"/>
    <property type="project" value="InterPro"/>
</dbReference>
<reference evidence="5" key="1">
    <citation type="submission" date="2025-08" db="UniProtKB">
        <authorList>
            <consortium name="RefSeq"/>
        </authorList>
    </citation>
    <scope>IDENTIFICATION</scope>
    <source>
        <tissue evidence="5">Total insect</tissue>
    </source>
</reference>
<dbReference type="SUPFAM" id="SSF52540">
    <property type="entry name" value="P-loop containing nucleoside triphosphate hydrolases"/>
    <property type="match status" value="2"/>
</dbReference>
<dbReference type="GO" id="GO:0005524">
    <property type="term" value="F:ATP binding"/>
    <property type="evidence" value="ECO:0007669"/>
    <property type="project" value="UniProtKB-KW"/>
</dbReference>
<keyword evidence="1" id="KW-0234">DNA repair</keyword>
<dbReference type="InterPro" id="IPR010285">
    <property type="entry name" value="DNA_helicase_pif1-like_DEAD"/>
</dbReference>
<dbReference type="Pfam" id="PF05970">
    <property type="entry name" value="PIF1"/>
    <property type="match status" value="1"/>
</dbReference>
<dbReference type="RefSeq" id="XP_034245526.1">
    <property type="nucleotide sequence ID" value="XM_034389635.1"/>
</dbReference>
<dbReference type="GO" id="GO:0006310">
    <property type="term" value="P:DNA recombination"/>
    <property type="evidence" value="ECO:0007669"/>
    <property type="project" value="UniProtKB-KW"/>
</dbReference>
<dbReference type="AlphaFoldDB" id="A0A6P8Z6F4"/>
<keyword evidence="1" id="KW-0347">Helicase</keyword>
<name>A0A6P8Z6F4_THRPL</name>
<evidence type="ECO:0000259" key="3">
    <source>
        <dbReference type="Pfam" id="PF21530"/>
    </source>
</evidence>
<evidence type="ECO:0000313" key="5">
    <source>
        <dbReference type="RefSeq" id="XP_034245526.1"/>
    </source>
</evidence>
<feature type="domain" description="DNA helicase Pif1-like DEAD-box helicase" evidence="2">
    <location>
        <begin position="153"/>
        <end position="361"/>
    </location>
</feature>
<dbReference type="GO" id="GO:0016787">
    <property type="term" value="F:hydrolase activity"/>
    <property type="evidence" value="ECO:0007669"/>
    <property type="project" value="UniProtKB-KW"/>
</dbReference>
<evidence type="ECO:0000256" key="1">
    <source>
        <dbReference type="RuleBase" id="RU363044"/>
    </source>
</evidence>
<comment type="similarity">
    <text evidence="1">Belongs to the helicase family.</text>
</comment>
<dbReference type="GO" id="GO:0006281">
    <property type="term" value="P:DNA repair"/>
    <property type="evidence" value="ECO:0007669"/>
    <property type="project" value="UniProtKB-KW"/>
</dbReference>
<dbReference type="GO" id="GO:0043139">
    <property type="term" value="F:5'-3' DNA helicase activity"/>
    <property type="evidence" value="ECO:0007669"/>
    <property type="project" value="UniProtKB-EC"/>
</dbReference>
<dbReference type="InParanoid" id="A0A6P8Z6F4"/>
<keyword evidence="1" id="KW-0378">Hydrolase</keyword>
<evidence type="ECO:0000313" key="4">
    <source>
        <dbReference type="Proteomes" id="UP000515158"/>
    </source>
</evidence>
<keyword evidence="1" id="KW-0067">ATP-binding</keyword>
<keyword evidence="1" id="KW-0233">DNA recombination</keyword>
<dbReference type="PANTHER" id="PTHR10492">
    <property type="match status" value="1"/>
</dbReference>
<protein>
    <recommendedName>
        <fullName evidence="1">ATP-dependent DNA helicase</fullName>
        <ecNumber evidence="1">5.6.2.3</ecNumber>
    </recommendedName>
</protein>
<keyword evidence="4" id="KW-1185">Reference proteome</keyword>
<keyword evidence="1" id="KW-0547">Nucleotide-binding</keyword>
<dbReference type="Proteomes" id="UP000515158">
    <property type="component" value="Unplaced"/>
</dbReference>
<sequence>MLLMRFPCRGYHDLYLLGGPECTTFQEAARMQGLLDDEREYSDSLVEAHSFMTGYRLRSFFVMLCSIGAPAFSLWEQHKDLLSEDLFEGEENRERAYQVALIQIDRGLRRQGSSVVDHGLPEVEDLMTELGREQVGYDRTASANYVAEWLPRLSAEQRSVFDYVCALVEGSEDAPENNGMFLDAPGGSGKSLLGSVLAAHFRSKGLIVLCVASSGIAASVYVCGITAHSMFRFPLSLDDDRGVWGITNGSQRAELVRAAHLIIYDEVSMAHRFLIEMLDRGLRDLCDQTKVFGGKPVLLAGDFRQLAPVVRGAETANEICAVSLKSSHIWPALHKMALTVGQRCTDAVYSNFVLEVGDGTAVEHTLPDLSAGERVIALTGIEHVPTVSALIQSVFPDELLDDPDECAGRAVLAPHLVNVRSVNDTILESLSGIDEPQYSADALDAEERELGNEFFDMDTLNQACESGVPPHVLHLKVGAVCVIIRNLNFEEGLLNGTKVIIVEIGQRLIIVRRPGSQVRFGIPRIIFKFPVFPRSEFMMSRRAYPLQLAYAMSIHKAQSQTINKCAVDLRS</sequence>
<gene>
    <name evidence="5" type="primary">LOC117647738</name>
</gene>
<dbReference type="Pfam" id="PF21530">
    <property type="entry name" value="Pif1_2B_dom"/>
    <property type="match status" value="1"/>
</dbReference>
<dbReference type="KEGG" id="tpal:117647738"/>
<dbReference type="InterPro" id="IPR049163">
    <property type="entry name" value="Pif1-like_2B_dom"/>
</dbReference>
<evidence type="ECO:0000259" key="2">
    <source>
        <dbReference type="Pfam" id="PF05970"/>
    </source>
</evidence>
<dbReference type="OrthoDB" id="272985at2759"/>
<dbReference type="InterPro" id="IPR027417">
    <property type="entry name" value="P-loop_NTPase"/>
</dbReference>
<comment type="catalytic activity">
    <reaction evidence="1">
        <text>ATP + H2O = ADP + phosphate + H(+)</text>
        <dbReference type="Rhea" id="RHEA:13065"/>
        <dbReference type="ChEBI" id="CHEBI:15377"/>
        <dbReference type="ChEBI" id="CHEBI:15378"/>
        <dbReference type="ChEBI" id="CHEBI:30616"/>
        <dbReference type="ChEBI" id="CHEBI:43474"/>
        <dbReference type="ChEBI" id="CHEBI:456216"/>
        <dbReference type="EC" id="5.6.2.3"/>
    </reaction>
</comment>
<keyword evidence="1" id="KW-0227">DNA damage</keyword>